<evidence type="ECO:0000259" key="12">
    <source>
        <dbReference type="Pfam" id="PF00593"/>
    </source>
</evidence>
<evidence type="ECO:0000313" key="15">
    <source>
        <dbReference type="Proteomes" id="UP000094313"/>
    </source>
</evidence>
<evidence type="ECO:0000256" key="9">
    <source>
        <dbReference type="ARBA" id="ARBA00023237"/>
    </source>
</evidence>
<dbReference type="RefSeq" id="WP_069381786.1">
    <property type="nucleotide sequence ID" value="NZ_CP017141.1"/>
</dbReference>
<dbReference type="Gene3D" id="2.170.130.10">
    <property type="entry name" value="TonB-dependent receptor, plug domain"/>
    <property type="match status" value="1"/>
</dbReference>
<dbReference type="InterPro" id="IPR036942">
    <property type="entry name" value="Beta-barrel_TonB_sf"/>
</dbReference>
<keyword evidence="8" id="KW-0675">Receptor</keyword>
<sequence length="814" mass="91577">MSQLKFNSIQGHYLVKFFLLISFLLISARSFGQSPGNVSGTILDQSGSPIPGVSVSFKSIKKGTSTNEKGSYELQQLPEGKYQVIFSMIGYQSVALEVQVKNGANIVRNLVMKSSTQQMKEVNVAGRSKTQQANRQAYQVTAIDAKQLHNTTLNLAKALDRVAGVRIRESGGVGSRTEFSLNGFSGNQVKFFIDGIPMDNFGSSFDINNIPVNLAERLEVYKGVVPVSLGSDALGGAVNIITNSGRSNYLDASYSYGSFNTHRSSVNAGYTTAKGIVLNLNAYQNYSDNDYWVNTETQVDQYGTIERVKARRFHDGYRNEMIRFSAGVKGKSWADMLTLGLDLGQNKADIQNGVVMGDVYGARRTSGTLVMPSLKYLKKNLGLKGLDLNISGNFNLGHEKTIDTVNKQYNWLGQVVKDFSYGNSDIKGGERERMLYRYKNNNGIGTINLSYKLNDQHSFVINNTFNTFRRIGKDLLEEKDLYFERPQTTSKNVLGAAYRFDANERWNTTVFFKHYYQRSKAFINITGVDRPSNSDYGWSENNFSTTGYGLASTYFLGKDLQLRASYEHGVRVPESSELFGNVNTLTGNFSLKPESSENVNIGAIYTPAINNTHFFTIDAALLYRYSKDFIRPSLNAGNKYTLQRMVNLRDVDNTGIEANIRYRYKTAFNIGANVTYQNLRNQTKFEGGEGDKQSIIYGDRLPNMPYMYGNLDASYTFRNLMSKGDNLTVGYNLLYVHAYFEGWPSLGNKNEKYTIPEQYAHNANLLYSFAGGKYNLAMECLNLTDALLYDHYKLQKPSRSFNLKLRYFLFNKFK</sequence>
<dbReference type="InterPro" id="IPR037066">
    <property type="entry name" value="Plug_dom_sf"/>
</dbReference>
<evidence type="ECO:0000256" key="5">
    <source>
        <dbReference type="ARBA" id="ARBA00022729"/>
    </source>
</evidence>
<dbReference type="OrthoDB" id="9812892at2"/>
<dbReference type="AlphaFoldDB" id="A0A1D7QN94"/>
<evidence type="ECO:0000256" key="8">
    <source>
        <dbReference type="ARBA" id="ARBA00023170"/>
    </source>
</evidence>
<evidence type="ECO:0000259" key="13">
    <source>
        <dbReference type="Pfam" id="PF07715"/>
    </source>
</evidence>
<keyword evidence="5" id="KW-0732">Signal</keyword>
<gene>
    <name evidence="14" type="ORF">BFS30_24960</name>
</gene>
<dbReference type="PROSITE" id="PS52016">
    <property type="entry name" value="TONB_DEPENDENT_REC_3"/>
    <property type="match status" value="1"/>
</dbReference>
<feature type="domain" description="TonB-dependent receptor-like beta-barrel" evidence="12">
    <location>
        <begin position="377"/>
        <end position="782"/>
    </location>
</feature>
<keyword evidence="6 11" id="KW-0798">TonB box</keyword>
<dbReference type="GO" id="GO:0044718">
    <property type="term" value="P:siderophore transmembrane transport"/>
    <property type="evidence" value="ECO:0007669"/>
    <property type="project" value="TreeGrafter"/>
</dbReference>
<protein>
    <recommendedName>
        <fullName evidence="16">Outer membrane cobalamin receptor protein</fullName>
    </recommendedName>
</protein>
<dbReference type="InterPro" id="IPR012910">
    <property type="entry name" value="Plug_dom"/>
</dbReference>
<comment type="subcellular location">
    <subcellularLocation>
        <location evidence="1 10">Cell outer membrane</location>
        <topology evidence="1 10">Multi-pass membrane protein</topology>
    </subcellularLocation>
</comment>
<proteinExistence type="inferred from homology"/>
<accession>A0A1D7QN94</accession>
<keyword evidence="2 10" id="KW-0813">Transport</keyword>
<evidence type="ECO:0000256" key="6">
    <source>
        <dbReference type="ARBA" id="ARBA00023077"/>
    </source>
</evidence>
<comment type="similarity">
    <text evidence="10 11">Belongs to the TonB-dependent receptor family.</text>
</comment>
<evidence type="ECO:0008006" key="16">
    <source>
        <dbReference type="Google" id="ProtNLM"/>
    </source>
</evidence>
<evidence type="ECO:0000313" key="14">
    <source>
        <dbReference type="EMBL" id="AOM80124.1"/>
    </source>
</evidence>
<feature type="domain" description="TonB-dependent receptor plug" evidence="13">
    <location>
        <begin position="136"/>
        <end position="237"/>
    </location>
</feature>
<evidence type="ECO:0000256" key="7">
    <source>
        <dbReference type="ARBA" id="ARBA00023136"/>
    </source>
</evidence>
<evidence type="ECO:0000256" key="3">
    <source>
        <dbReference type="ARBA" id="ARBA00022452"/>
    </source>
</evidence>
<keyword evidence="9 10" id="KW-0998">Cell outer membrane</keyword>
<dbReference type="InterPro" id="IPR000531">
    <property type="entry name" value="Beta-barrel_TonB"/>
</dbReference>
<dbReference type="Pfam" id="PF07715">
    <property type="entry name" value="Plug"/>
    <property type="match status" value="1"/>
</dbReference>
<dbReference type="Pfam" id="PF00593">
    <property type="entry name" value="TonB_dep_Rec_b-barrel"/>
    <property type="match status" value="1"/>
</dbReference>
<evidence type="ECO:0000256" key="11">
    <source>
        <dbReference type="RuleBase" id="RU003357"/>
    </source>
</evidence>
<dbReference type="Gene3D" id="2.60.40.1120">
    <property type="entry name" value="Carboxypeptidase-like, regulatory domain"/>
    <property type="match status" value="1"/>
</dbReference>
<dbReference type="Pfam" id="PF13715">
    <property type="entry name" value="CarbopepD_reg_2"/>
    <property type="match status" value="1"/>
</dbReference>
<dbReference type="KEGG" id="psty:BFS30_24960"/>
<keyword evidence="15" id="KW-1185">Reference proteome</keyword>
<keyword evidence="4 10" id="KW-0812">Transmembrane</keyword>
<dbReference type="SUPFAM" id="SSF49464">
    <property type="entry name" value="Carboxypeptidase regulatory domain-like"/>
    <property type="match status" value="1"/>
</dbReference>
<evidence type="ECO:0000256" key="1">
    <source>
        <dbReference type="ARBA" id="ARBA00004571"/>
    </source>
</evidence>
<name>A0A1D7QN94_9SPHI</name>
<dbReference type="InterPro" id="IPR039426">
    <property type="entry name" value="TonB-dep_rcpt-like"/>
</dbReference>
<dbReference type="GO" id="GO:0015344">
    <property type="term" value="F:siderophore uptake transmembrane transporter activity"/>
    <property type="evidence" value="ECO:0007669"/>
    <property type="project" value="TreeGrafter"/>
</dbReference>
<dbReference type="InterPro" id="IPR008969">
    <property type="entry name" value="CarboxyPept-like_regulatory"/>
</dbReference>
<evidence type="ECO:0000256" key="4">
    <source>
        <dbReference type="ARBA" id="ARBA00022692"/>
    </source>
</evidence>
<dbReference type="PANTHER" id="PTHR30069">
    <property type="entry name" value="TONB-DEPENDENT OUTER MEMBRANE RECEPTOR"/>
    <property type="match status" value="1"/>
</dbReference>
<dbReference type="SUPFAM" id="SSF56935">
    <property type="entry name" value="Porins"/>
    <property type="match status" value="1"/>
</dbReference>
<dbReference type="Proteomes" id="UP000094313">
    <property type="component" value="Chromosome"/>
</dbReference>
<dbReference type="GO" id="GO:0009279">
    <property type="term" value="C:cell outer membrane"/>
    <property type="evidence" value="ECO:0007669"/>
    <property type="project" value="UniProtKB-SubCell"/>
</dbReference>
<reference evidence="14 15" key="1">
    <citation type="submission" date="2016-08" db="EMBL/GenBank/DDBJ databases">
        <authorList>
            <person name="Seilhamer J.J."/>
        </authorList>
    </citation>
    <scope>NUCLEOTIDE SEQUENCE [LARGE SCALE GENOMIC DNA]</scope>
    <source>
        <strain evidence="14 15">DX4</strain>
    </source>
</reference>
<dbReference type="Gene3D" id="2.40.170.20">
    <property type="entry name" value="TonB-dependent receptor, beta-barrel domain"/>
    <property type="match status" value="1"/>
</dbReference>
<evidence type="ECO:0000256" key="10">
    <source>
        <dbReference type="PROSITE-ProRule" id="PRU01360"/>
    </source>
</evidence>
<evidence type="ECO:0000256" key="2">
    <source>
        <dbReference type="ARBA" id="ARBA00022448"/>
    </source>
</evidence>
<organism evidence="14 15">
    <name type="scientific">Pedobacter steynii</name>
    <dbReference type="NCBI Taxonomy" id="430522"/>
    <lineage>
        <taxon>Bacteria</taxon>
        <taxon>Pseudomonadati</taxon>
        <taxon>Bacteroidota</taxon>
        <taxon>Sphingobacteriia</taxon>
        <taxon>Sphingobacteriales</taxon>
        <taxon>Sphingobacteriaceae</taxon>
        <taxon>Pedobacter</taxon>
    </lineage>
</organism>
<keyword evidence="7 10" id="KW-0472">Membrane</keyword>
<dbReference type="EMBL" id="CP017141">
    <property type="protein sequence ID" value="AOM80124.1"/>
    <property type="molecule type" value="Genomic_DNA"/>
</dbReference>
<keyword evidence="3 10" id="KW-1134">Transmembrane beta strand</keyword>
<dbReference type="PANTHER" id="PTHR30069:SF29">
    <property type="entry name" value="HEMOGLOBIN AND HEMOGLOBIN-HAPTOGLOBIN-BINDING PROTEIN 1-RELATED"/>
    <property type="match status" value="1"/>
</dbReference>